<reference evidence="1" key="1">
    <citation type="submission" date="2021-12" db="EMBL/GenBank/DDBJ databases">
        <authorList>
            <person name="King R."/>
        </authorList>
    </citation>
    <scope>NUCLEOTIDE SEQUENCE</scope>
</reference>
<evidence type="ECO:0000313" key="2">
    <source>
        <dbReference type="Proteomes" id="UP001154078"/>
    </source>
</evidence>
<accession>A0A9P0ASM6</accession>
<keyword evidence="2" id="KW-1185">Reference proteome</keyword>
<proteinExistence type="predicted"/>
<name>A0A9P0ASM6_BRAAE</name>
<sequence>MVNLLRPGCKPPNKKDLAGDLLDEAAEKVDHQIIEDISQDNRPITVLQDGWSSVNNDLILAISIHTGMRLYLIVSAKDCGEEKKTAEYCTEIAWASIKKCEQKIWKTCFCLCNR</sequence>
<dbReference type="OrthoDB" id="7552535at2759"/>
<gene>
    <name evidence="1" type="ORF">MELIAE_LOCUS1313</name>
</gene>
<dbReference type="EMBL" id="OV121132">
    <property type="protein sequence ID" value="CAH0547292.1"/>
    <property type="molecule type" value="Genomic_DNA"/>
</dbReference>
<organism evidence="1 2">
    <name type="scientific">Brassicogethes aeneus</name>
    <name type="common">Rape pollen beetle</name>
    <name type="synonym">Meligethes aeneus</name>
    <dbReference type="NCBI Taxonomy" id="1431903"/>
    <lineage>
        <taxon>Eukaryota</taxon>
        <taxon>Metazoa</taxon>
        <taxon>Ecdysozoa</taxon>
        <taxon>Arthropoda</taxon>
        <taxon>Hexapoda</taxon>
        <taxon>Insecta</taxon>
        <taxon>Pterygota</taxon>
        <taxon>Neoptera</taxon>
        <taxon>Endopterygota</taxon>
        <taxon>Coleoptera</taxon>
        <taxon>Polyphaga</taxon>
        <taxon>Cucujiformia</taxon>
        <taxon>Nitidulidae</taxon>
        <taxon>Meligethinae</taxon>
        <taxon>Brassicogethes</taxon>
    </lineage>
</organism>
<protein>
    <recommendedName>
        <fullName evidence="3">DUF659 domain-containing protein</fullName>
    </recommendedName>
</protein>
<evidence type="ECO:0008006" key="3">
    <source>
        <dbReference type="Google" id="ProtNLM"/>
    </source>
</evidence>
<dbReference type="Proteomes" id="UP001154078">
    <property type="component" value="Chromosome 1"/>
</dbReference>
<evidence type="ECO:0000313" key="1">
    <source>
        <dbReference type="EMBL" id="CAH0547292.1"/>
    </source>
</evidence>
<dbReference type="AlphaFoldDB" id="A0A9P0ASM6"/>